<sequence length="233" mass="26216">MSSRNLDKAALLNKIRFALDHSLPFSLVRVGDGENIVLAQDSVWSISKVLAERWAIFANKGFKGVTLPNLNLRDALVEAIRKADVVGLLDPNDKVIVASPGVKRQLTDKIFHHYKLRPELTCNAVVNRELVSERKFWALLRGRRILVITRYPEQLKRKLIERQPDLTVVMTIKFSHYGQMENTLKTIAANKAQFDIALISCGVNAVILAQKVAEFAGKVGIDFGKAPEYIRKK</sequence>
<dbReference type="OrthoDB" id="2655332at2"/>
<dbReference type="Pfam" id="PF22882">
    <property type="entry name" value="GT-D-like"/>
    <property type="match status" value="1"/>
</dbReference>
<proteinExistence type="predicted"/>
<name>A0A4Q9DQE6_9BACL</name>
<accession>A0A4Q9DQE6</accession>
<dbReference type="RefSeq" id="WP_131013994.1">
    <property type="nucleotide sequence ID" value="NZ_SIRE01000009.1"/>
</dbReference>
<keyword evidence="3" id="KW-1185">Reference proteome</keyword>
<evidence type="ECO:0000313" key="3">
    <source>
        <dbReference type="Proteomes" id="UP000293142"/>
    </source>
</evidence>
<gene>
    <name evidence="2" type="ORF">EYB31_14165</name>
</gene>
<evidence type="ECO:0000313" key="2">
    <source>
        <dbReference type="EMBL" id="TBL78638.1"/>
    </source>
</evidence>
<feature type="domain" description="GT-D fold-like" evidence="1">
    <location>
        <begin position="7"/>
        <end position="229"/>
    </location>
</feature>
<dbReference type="Proteomes" id="UP000293142">
    <property type="component" value="Unassembled WGS sequence"/>
</dbReference>
<reference evidence="2 3" key="1">
    <citation type="submission" date="2019-02" db="EMBL/GenBank/DDBJ databases">
        <title>Paenibacillus sp. nov., isolated from surface-sterilized tissue of Thalictrum simplex L.</title>
        <authorList>
            <person name="Tuo L."/>
        </authorList>
    </citation>
    <scope>NUCLEOTIDE SEQUENCE [LARGE SCALE GENOMIC DNA]</scope>
    <source>
        <strain evidence="2 3">N2SHLJ1</strain>
    </source>
</reference>
<evidence type="ECO:0000259" key="1">
    <source>
        <dbReference type="Pfam" id="PF22882"/>
    </source>
</evidence>
<dbReference type="InterPro" id="IPR049785">
    <property type="entry name" value="GT-D-like_firm"/>
</dbReference>
<protein>
    <recommendedName>
        <fullName evidence="1">GT-D fold-like domain-containing protein</fullName>
    </recommendedName>
</protein>
<dbReference type="NCBIfam" id="NF040628">
    <property type="entry name" value="GT-D_rel"/>
    <property type="match status" value="1"/>
</dbReference>
<comment type="caution">
    <text evidence="2">The sequence shown here is derived from an EMBL/GenBank/DDBJ whole genome shotgun (WGS) entry which is preliminary data.</text>
</comment>
<dbReference type="AlphaFoldDB" id="A0A4Q9DQE6"/>
<dbReference type="EMBL" id="SIRE01000009">
    <property type="protein sequence ID" value="TBL78638.1"/>
    <property type="molecule type" value="Genomic_DNA"/>
</dbReference>
<organism evidence="2 3">
    <name type="scientific">Paenibacillus thalictri</name>
    <dbReference type="NCBI Taxonomy" id="2527873"/>
    <lineage>
        <taxon>Bacteria</taxon>
        <taxon>Bacillati</taxon>
        <taxon>Bacillota</taxon>
        <taxon>Bacilli</taxon>
        <taxon>Bacillales</taxon>
        <taxon>Paenibacillaceae</taxon>
        <taxon>Paenibacillus</taxon>
    </lineage>
</organism>
<dbReference type="InterPro" id="IPR055171">
    <property type="entry name" value="GT-D-like"/>
</dbReference>